<keyword evidence="5" id="KW-1185">Reference proteome</keyword>
<evidence type="ECO:0000259" key="3">
    <source>
        <dbReference type="Pfam" id="PF00582"/>
    </source>
</evidence>
<dbReference type="PIRSF" id="PIRSF006276">
    <property type="entry name" value="UspA"/>
    <property type="match status" value="1"/>
</dbReference>
<dbReference type="PANTHER" id="PTHR46268">
    <property type="entry name" value="STRESS RESPONSE PROTEIN NHAX"/>
    <property type="match status" value="1"/>
</dbReference>
<keyword evidence="2" id="KW-0963">Cytoplasm</keyword>
<dbReference type="EMBL" id="CP092109">
    <property type="protein sequence ID" value="UWZ79439.1"/>
    <property type="molecule type" value="Genomic_DNA"/>
</dbReference>
<accession>A0ABY5ZLU8</accession>
<dbReference type="InterPro" id="IPR014729">
    <property type="entry name" value="Rossmann-like_a/b/a_fold"/>
</dbReference>
<protein>
    <recommendedName>
        <fullName evidence="2">Universal stress protein</fullName>
    </recommendedName>
</protein>
<dbReference type="SUPFAM" id="SSF52402">
    <property type="entry name" value="Adenine nucleotide alpha hydrolases-like"/>
    <property type="match status" value="1"/>
</dbReference>
<evidence type="ECO:0000313" key="5">
    <source>
        <dbReference type="Proteomes" id="UP001060414"/>
    </source>
</evidence>
<comment type="similarity">
    <text evidence="1 2">Belongs to the universal stress protein A family.</text>
</comment>
<dbReference type="Pfam" id="PF00582">
    <property type="entry name" value="Usp"/>
    <property type="match status" value="1"/>
</dbReference>
<evidence type="ECO:0000256" key="2">
    <source>
        <dbReference type="PIRNR" id="PIRNR006276"/>
    </source>
</evidence>
<dbReference type="PROSITE" id="PS51257">
    <property type="entry name" value="PROKAR_LIPOPROTEIN"/>
    <property type="match status" value="1"/>
</dbReference>
<dbReference type="Gene3D" id="3.40.50.620">
    <property type="entry name" value="HUPs"/>
    <property type="match status" value="1"/>
</dbReference>
<dbReference type="InterPro" id="IPR006016">
    <property type="entry name" value="UspA"/>
</dbReference>
<dbReference type="PRINTS" id="PR01438">
    <property type="entry name" value="UNVRSLSTRESS"/>
</dbReference>
<name>A0ABY5ZLU8_9BACT</name>
<evidence type="ECO:0000313" key="4">
    <source>
        <dbReference type="EMBL" id="UWZ79439.1"/>
    </source>
</evidence>
<reference evidence="4" key="1">
    <citation type="journal article" date="2022" name="Environ. Microbiol.">
        <title>Geoalkalibacter halelectricus SAP #1 sp. nov. possessing extracellular electron transfer and mineral#reducing capabilities from a haloalkaline environment.</title>
        <authorList>
            <person name="Yadav S."/>
            <person name="Singh R."/>
            <person name="Sundharam S.S."/>
            <person name="Chaudhary S."/>
            <person name="Krishnamurthi S."/>
            <person name="Patil S.A."/>
        </authorList>
    </citation>
    <scope>NUCLEOTIDE SEQUENCE</scope>
    <source>
        <strain evidence="4">SAP-1</strain>
    </source>
</reference>
<gene>
    <name evidence="4" type="ORF">L9S41_17410</name>
</gene>
<feature type="domain" description="UspA" evidence="3">
    <location>
        <begin position="6"/>
        <end position="151"/>
    </location>
</feature>
<dbReference type="RefSeq" id="WP_260747791.1">
    <property type="nucleotide sequence ID" value="NZ_CP092109.1"/>
</dbReference>
<dbReference type="InterPro" id="IPR006015">
    <property type="entry name" value="Universal_stress_UspA"/>
</dbReference>
<evidence type="ECO:0000256" key="1">
    <source>
        <dbReference type="ARBA" id="ARBA00008791"/>
    </source>
</evidence>
<comment type="subcellular location">
    <subcellularLocation>
        <location evidence="2">Cytoplasm</location>
    </subcellularLocation>
</comment>
<sequence length="157" mass="17310">MIPKINKILYATDLSAGASHAFGYAISVAMGCEAKISIINVYEKLSHNANIEMRSEDFSSAKIKLTNKIKARMSQFAKKEGYDECLYEKLIGSIYVASGNPVEEILEQARDGDYDMIVMGTHGHGFLYSALIGSTARKMIKESEIPVLVVRLPDKVS</sequence>
<organism evidence="4 5">
    <name type="scientific">Geoalkalibacter halelectricus</name>
    <dbReference type="NCBI Taxonomy" id="2847045"/>
    <lineage>
        <taxon>Bacteria</taxon>
        <taxon>Pseudomonadati</taxon>
        <taxon>Thermodesulfobacteriota</taxon>
        <taxon>Desulfuromonadia</taxon>
        <taxon>Desulfuromonadales</taxon>
        <taxon>Geoalkalibacteraceae</taxon>
        <taxon>Geoalkalibacter</taxon>
    </lineage>
</organism>
<proteinExistence type="inferred from homology"/>
<dbReference type="Proteomes" id="UP001060414">
    <property type="component" value="Chromosome"/>
</dbReference>
<dbReference type="CDD" id="cd00293">
    <property type="entry name" value="USP-like"/>
    <property type="match status" value="1"/>
</dbReference>
<dbReference type="PANTHER" id="PTHR46268:SF22">
    <property type="entry name" value="SENSOR PROTEIN KDPD-RELATED"/>
    <property type="match status" value="1"/>
</dbReference>